<feature type="domain" description="AsmA" evidence="2">
    <location>
        <begin position="1"/>
        <end position="689"/>
    </location>
</feature>
<dbReference type="Pfam" id="PF05170">
    <property type="entry name" value="AsmA"/>
    <property type="match status" value="1"/>
</dbReference>
<keyword evidence="4" id="KW-1185">Reference proteome</keyword>
<dbReference type="Proteomes" id="UP000009102">
    <property type="component" value="Chromosome"/>
</dbReference>
<dbReference type="EMBL" id="CP001801">
    <property type="protein sequence ID" value="ACX96674.1"/>
    <property type="molecule type" value="Genomic_DNA"/>
</dbReference>
<dbReference type="AlphaFoldDB" id="D0L1V1"/>
<gene>
    <name evidence="3" type="ordered locus">Hneap_1852</name>
</gene>
<sequence>MKWIKRIVMWVVALILVLVIAAVAFVATFDPNDYKDKISSLVQEKTGRSIELGGPIKLTLFPWLGVSVRDVALGNAPGFSPKDMVTAKTVEVKAAFLPLLKGQFEVGKLVLDGATIHLARNSDGVTNWADLLARPSASESGASPGSAPAATRNATSLAIGGVAINDATLDWQDAVTGQSLALQHLNLDSGAIRLGQAVDMSLNFSYATQDSKLGKLTGDVRLSSTFDMKTNGEQFSAKSMKFHASVVPDPQHNPNALPAKTELDLSVPEVTVDLPKHSVNLSAMDATVDMEKGFGMTHAALTAKGALSADWQKGLYSSDKLSLAGKMQGMPTHTGELDFSAHGGVAADMNKGNISLPNWQIESTPLVVKTSLDVMGLGKNLSVTGPLAIMPFNPRQLAEALKYRVPAMQSDKALTQCAVKADVRVTSSQAMLDHLVFSLDGHDLNGTVGISDLKTNRMYARLKGGAFDVNPYLPPGSASAKPSEHKPAGAQGSLTDQPKPVASADMEIPLPVEALRKLNLDAEITLDQLTYQKYQLKQLALAVLASGGKINIKQLDFKSFDGAIQSQAGLDVRGSVPDWQAKLNAQNISLQPALMAAMNEDRLSGAGDVRFDLRTQGSRLSKLKSALDGTANFSLRDGQIKGLDLGYMLRAAQARLQGETTAVPKTQATDFSAITGSAVINNGVVRNDDLKGASPLLRVTGKGDVDLSRETIDYLLNATVVNTATGQDGKALEKLKQLNVPIKITGTFAQPKFGIDMQSVFKDQAKQKVEDKINTELDKRLGDKAAPVKNLLKGLGL</sequence>
<name>D0L1V1_HALNC</name>
<dbReference type="InterPro" id="IPR052894">
    <property type="entry name" value="AsmA-related"/>
</dbReference>
<evidence type="ECO:0000256" key="1">
    <source>
        <dbReference type="SAM" id="MobiDB-lite"/>
    </source>
</evidence>
<dbReference type="KEGG" id="hna:Hneap_1852"/>
<dbReference type="GO" id="GO:0005886">
    <property type="term" value="C:plasma membrane"/>
    <property type="evidence" value="ECO:0007669"/>
    <property type="project" value="TreeGrafter"/>
</dbReference>
<dbReference type="GO" id="GO:0090313">
    <property type="term" value="P:regulation of protein targeting to membrane"/>
    <property type="evidence" value="ECO:0007669"/>
    <property type="project" value="TreeGrafter"/>
</dbReference>
<evidence type="ECO:0000313" key="3">
    <source>
        <dbReference type="EMBL" id="ACX96674.1"/>
    </source>
</evidence>
<feature type="region of interest" description="Disordered" evidence="1">
    <location>
        <begin position="473"/>
        <end position="500"/>
    </location>
</feature>
<organism evidence="3 4">
    <name type="scientific">Halothiobacillus neapolitanus (strain ATCC 23641 / DSM 15147 / CIP 104769 / NCIMB 8539 / c2)</name>
    <name type="common">Thiobacillus neapolitanus</name>
    <dbReference type="NCBI Taxonomy" id="555778"/>
    <lineage>
        <taxon>Bacteria</taxon>
        <taxon>Pseudomonadati</taxon>
        <taxon>Pseudomonadota</taxon>
        <taxon>Gammaproteobacteria</taxon>
        <taxon>Chromatiales</taxon>
        <taxon>Halothiobacillaceae</taxon>
        <taxon>Halothiobacillus</taxon>
    </lineage>
</organism>
<protein>
    <submittedName>
        <fullName evidence="3">AsmA family protein</fullName>
    </submittedName>
</protein>
<dbReference type="HOGENOM" id="CLU_012870_0_0_6"/>
<accession>D0L1V1</accession>
<dbReference type="OrthoDB" id="9766390at2"/>
<dbReference type="STRING" id="555778.Hneap_1852"/>
<dbReference type="PANTHER" id="PTHR30441">
    <property type="entry name" value="DUF748 DOMAIN-CONTAINING PROTEIN"/>
    <property type="match status" value="1"/>
</dbReference>
<dbReference type="PANTHER" id="PTHR30441:SF4">
    <property type="entry name" value="PROTEIN ASMA"/>
    <property type="match status" value="1"/>
</dbReference>
<evidence type="ECO:0000259" key="2">
    <source>
        <dbReference type="Pfam" id="PF05170"/>
    </source>
</evidence>
<proteinExistence type="predicted"/>
<reference evidence="3 4" key="1">
    <citation type="submission" date="2009-10" db="EMBL/GenBank/DDBJ databases">
        <title>Complete sequence of Halothiobacillus neapolitanus c2.</title>
        <authorList>
            <consortium name="US DOE Joint Genome Institute"/>
            <person name="Lucas S."/>
            <person name="Copeland A."/>
            <person name="Lapidus A."/>
            <person name="Glavina del Rio T."/>
            <person name="Tice H."/>
            <person name="Bruce D."/>
            <person name="Goodwin L."/>
            <person name="Pitluck S."/>
            <person name="Davenport K."/>
            <person name="Brettin T."/>
            <person name="Detter J.C."/>
            <person name="Han C."/>
            <person name="Tapia R."/>
            <person name="Larimer F."/>
            <person name="Land M."/>
            <person name="Hauser L."/>
            <person name="Kyrpides N."/>
            <person name="Mikhailova N."/>
            <person name="Kerfeld C."/>
            <person name="Cannon G."/>
            <person name="Heinhort S."/>
        </authorList>
    </citation>
    <scope>NUCLEOTIDE SEQUENCE [LARGE SCALE GENOMIC DNA]</scope>
    <source>
        <strain evidence="4">ATCC 23641 / c2</strain>
    </source>
</reference>
<evidence type="ECO:0000313" key="4">
    <source>
        <dbReference type="Proteomes" id="UP000009102"/>
    </source>
</evidence>
<dbReference type="RefSeq" id="WP_012824707.1">
    <property type="nucleotide sequence ID" value="NC_013422.1"/>
</dbReference>
<dbReference type="InterPro" id="IPR007844">
    <property type="entry name" value="AsmA"/>
</dbReference>
<dbReference type="eggNOG" id="COG2982">
    <property type="taxonomic scope" value="Bacteria"/>
</dbReference>